<accession>A0A4S2LVC5</accession>
<dbReference type="Proteomes" id="UP000308267">
    <property type="component" value="Unassembled WGS sequence"/>
</dbReference>
<proteinExistence type="predicted"/>
<keyword evidence="2" id="KW-1185">Reference proteome</keyword>
<sequence>MFCMKLRRLVVLCFVLVGIPMLVTSLRLRDFEDPWDAEIYPAVPEAYRDIGNHFVFRGKTAQEKLEPADKRSLLDPIMF</sequence>
<organism evidence="1 2">
    <name type="scientific">Opisthorchis felineus</name>
    <dbReference type="NCBI Taxonomy" id="147828"/>
    <lineage>
        <taxon>Eukaryota</taxon>
        <taxon>Metazoa</taxon>
        <taxon>Spiralia</taxon>
        <taxon>Lophotrochozoa</taxon>
        <taxon>Platyhelminthes</taxon>
        <taxon>Trematoda</taxon>
        <taxon>Digenea</taxon>
        <taxon>Opisthorchiida</taxon>
        <taxon>Opisthorchiata</taxon>
        <taxon>Opisthorchiidae</taxon>
        <taxon>Opisthorchis</taxon>
    </lineage>
</organism>
<gene>
    <name evidence="1" type="ORF">CRM22_004606</name>
</gene>
<dbReference type="OrthoDB" id="10307790at2759"/>
<dbReference type="EMBL" id="SJOL01006400">
    <property type="protein sequence ID" value="TGZ67800.1"/>
    <property type="molecule type" value="Genomic_DNA"/>
</dbReference>
<comment type="caution">
    <text evidence="1">The sequence shown here is derived from an EMBL/GenBank/DDBJ whole genome shotgun (WGS) entry which is preliminary data.</text>
</comment>
<reference evidence="1 2" key="1">
    <citation type="journal article" date="2019" name="BMC Genomics">
        <title>New insights from Opisthorchis felineus genome: update on genomics of the epidemiologically important liver flukes.</title>
        <authorList>
            <person name="Ershov N.I."/>
            <person name="Mordvinov V.A."/>
            <person name="Prokhortchouk E.B."/>
            <person name="Pakharukova M.Y."/>
            <person name="Gunbin K.V."/>
            <person name="Ustyantsev K."/>
            <person name="Genaev M.A."/>
            <person name="Blinov A.G."/>
            <person name="Mazur A."/>
            <person name="Boulygina E."/>
            <person name="Tsygankova S."/>
            <person name="Khrameeva E."/>
            <person name="Chekanov N."/>
            <person name="Fan G."/>
            <person name="Xiao A."/>
            <person name="Zhang H."/>
            <person name="Xu X."/>
            <person name="Yang H."/>
            <person name="Solovyev V."/>
            <person name="Lee S.M."/>
            <person name="Liu X."/>
            <person name="Afonnikov D.A."/>
            <person name="Skryabin K.G."/>
        </authorList>
    </citation>
    <scope>NUCLEOTIDE SEQUENCE [LARGE SCALE GENOMIC DNA]</scope>
    <source>
        <strain evidence="1">AK-0245</strain>
        <tissue evidence="1">Whole organism</tissue>
    </source>
</reference>
<evidence type="ECO:0000313" key="2">
    <source>
        <dbReference type="Proteomes" id="UP000308267"/>
    </source>
</evidence>
<name>A0A4S2LVC5_OPIFE</name>
<protein>
    <submittedName>
        <fullName evidence="1">Uncharacterized protein</fullName>
    </submittedName>
</protein>
<evidence type="ECO:0000313" key="1">
    <source>
        <dbReference type="EMBL" id="TGZ67800.1"/>
    </source>
</evidence>
<dbReference type="AlphaFoldDB" id="A0A4S2LVC5"/>